<evidence type="ECO:0000313" key="1">
    <source>
        <dbReference type="EMBL" id="KAJ8315026.1"/>
    </source>
</evidence>
<protein>
    <submittedName>
        <fullName evidence="1">Uncharacterized protein</fullName>
    </submittedName>
</protein>
<dbReference type="Proteomes" id="UP001217089">
    <property type="component" value="Unassembled WGS sequence"/>
</dbReference>
<evidence type="ECO:0000313" key="2">
    <source>
        <dbReference type="Proteomes" id="UP001217089"/>
    </source>
</evidence>
<name>A0ABQ9FFQ8_TEGGR</name>
<keyword evidence="2" id="KW-1185">Reference proteome</keyword>
<organism evidence="1 2">
    <name type="scientific">Tegillarca granosa</name>
    <name type="common">Malaysian cockle</name>
    <name type="synonym">Anadara granosa</name>
    <dbReference type="NCBI Taxonomy" id="220873"/>
    <lineage>
        <taxon>Eukaryota</taxon>
        <taxon>Metazoa</taxon>
        <taxon>Spiralia</taxon>
        <taxon>Lophotrochozoa</taxon>
        <taxon>Mollusca</taxon>
        <taxon>Bivalvia</taxon>
        <taxon>Autobranchia</taxon>
        <taxon>Pteriomorphia</taxon>
        <taxon>Arcoida</taxon>
        <taxon>Arcoidea</taxon>
        <taxon>Arcidae</taxon>
        <taxon>Tegillarca</taxon>
    </lineage>
</organism>
<gene>
    <name evidence="1" type="ORF">KUTeg_007176</name>
</gene>
<accession>A0ABQ9FFQ8</accession>
<reference evidence="1 2" key="1">
    <citation type="submission" date="2022-12" db="EMBL/GenBank/DDBJ databases">
        <title>Chromosome-level genome of Tegillarca granosa.</title>
        <authorList>
            <person name="Kim J."/>
        </authorList>
    </citation>
    <scope>NUCLEOTIDE SEQUENCE [LARGE SCALE GENOMIC DNA]</scope>
    <source>
        <strain evidence="1">Teg-2019</strain>
        <tissue evidence="1">Adductor muscle</tissue>
    </source>
</reference>
<comment type="caution">
    <text evidence="1">The sequence shown here is derived from an EMBL/GenBank/DDBJ whole genome shotgun (WGS) entry which is preliminary data.</text>
</comment>
<sequence length="170" mass="19280">MLNNVACQISNEQRKKTHTDQMASSSTHDQSLFFIEKQIFNHHVAEIDMLEIEAELEGVEPTEQFDFTTTAWEMGICTHTEQPLRFILNHSQLPFCSKLARESSDGSAFRSGSITPDGLIDEDFEKELGTPSVYEAHIGSIQEKSKGLILSPSNKFYQDSVEYFQTIDQI</sequence>
<dbReference type="EMBL" id="JARBDR010000337">
    <property type="protein sequence ID" value="KAJ8315026.1"/>
    <property type="molecule type" value="Genomic_DNA"/>
</dbReference>
<proteinExistence type="predicted"/>